<dbReference type="SUPFAM" id="SSF140361">
    <property type="entry name" value="MIT domain-like"/>
    <property type="match status" value="1"/>
</dbReference>
<evidence type="ECO:0000313" key="2">
    <source>
        <dbReference type="EMBL" id="CAG9804820.1"/>
    </source>
</evidence>
<evidence type="ECO:0000256" key="1">
    <source>
        <dbReference type="SAM" id="MobiDB-lite"/>
    </source>
</evidence>
<sequence>MDTPINKAHFYARKSLHYMGNEKFKYIEQAIENFQLALTQSSNTKAIDSIELQIRYYEKQLKLLSARKAFCQKSEKHKNTDEDVSFLTVNEHVDKSTEIQLDLLKNLEDSYNVIEELNRIDNVQVSSQVSQLQNLNSQLNVMFHKLSIAVEMILNENELLREKVRDNPKSGTTCNTGKPDEFRRNINEIIEQRDSDDSSPNEEIQELPPLELPSFNLDSLDDK</sequence>
<organism evidence="2 3">
    <name type="scientific">Chironomus riparius</name>
    <dbReference type="NCBI Taxonomy" id="315576"/>
    <lineage>
        <taxon>Eukaryota</taxon>
        <taxon>Metazoa</taxon>
        <taxon>Ecdysozoa</taxon>
        <taxon>Arthropoda</taxon>
        <taxon>Hexapoda</taxon>
        <taxon>Insecta</taxon>
        <taxon>Pterygota</taxon>
        <taxon>Neoptera</taxon>
        <taxon>Endopterygota</taxon>
        <taxon>Diptera</taxon>
        <taxon>Nematocera</taxon>
        <taxon>Chironomoidea</taxon>
        <taxon>Chironomidae</taxon>
        <taxon>Chironominae</taxon>
        <taxon>Chironomus</taxon>
    </lineage>
</organism>
<evidence type="ECO:0000313" key="3">
    <source>
        <dbReference type="Proteomes" id="UP001153620"/>
    </source>
</evidence>
<gene>
    <name evidence="2" type="ORF">CHIRRI_LOCUS7699</name>
</gene>
<feature type="region of interest" description="Disordered" evidence="1">
    <location>
        <begin position="191"/>
        <end position="223"/>
    </location>
</feature>
<dbReference type="EMBL" id="OU895878">
    <property type="protein sequence ID" value="CAG9804820.1"/>
    <property type="molecule type" value="Genomic_DNA"/>
</dbReference>
<keyword evidence="3" id="KW-1185">Reference proteome</keyword>
<proteinExistence type="predicted"/>
<reference evidence="2" key="2">
    <citation type="submission" date="2022-10" db="EMBL/GenBank/DDBJ databases">
        <authorList>
            <consortium name="ENA_rothamsted_submissions"/>
            <consortium name="culmorum"/>
            <person name="King R."/>
        </authorList>
    </citation>
    <scope>NUCLEOTIDE SEQUENCE</scope>
</reference>
<reference evidence="2" key="1">
    <citation type="submission" date="2022-01" db="EMBL/GenBank/DDBJ databases">
        <authorList>
            <person name="King R."/>
        </authorList>
    </citation>
    <scope>NUCLEOTIDE SEQUENCE</scope>
</reference>
<name>A0A9N9WSX3_9DIPT</name>
<dbReference type="OrthoDB" id="3694230at2759"/>
<accession>A0A9N9WSX3</accession>
<dbReference type="Gene3D" id="1.20.58.80">
    <property type="entry name" value="Phosphotransferase system, lactose/cellobiose-type IIA subunit"/>
    <property type="match status" value="1"/>
</dbReference>
<dbReference type="Proteomes" id="UP001153620">
    <property type="component" value="Chromosome 2"/>
</dbReference>
<dbReference type="AlphaFoldDB" id="A0A9N9WSX3"/>
<protein>
    <recommendedName>
        <fullName evidence="4">Nuclear receptor-binding factor 2 MIT domain-containing protein</fullName>
    </recommendedName>
</protein>
<evidence type="ECO:0008006" key="4">
    <source>
        <dbReference type="Google" id="ProtNLM"/>
    </source>
</evidence>